<protein>
    <submittedName>
        <fullName evidence="1">Uncharacterized protein</fullName>
    </submittedName>
</protein>
<reference evidence="1" key="1">
    <citation type="submission" date="2016-05" db="EMBL/GenBank/DDBJ databases">
        <title>A hospital outbreak of KPC-producing Enterobacteriaceae traced by genetic and structural insights on blaKPC plasmids.</title>
        <authorList>
            <person name="Kim J.O."/>
            <person name="Yoon E.-J."/>
            <person name="Jeong S.H."/>
        </authorList>
    </citation>
    <scope>NUCLEOTIDE SEQUENCE</scope>
    <source>
        <strain evidence="1">Kp02</strain>
        <plasmid evidence="1">pKPC_Kp02</plasmid>
    </source>
</reference>
<dbReference type="Proteomes" id="UP000441029">
    <property type="component" value="Unassembled WGS sequence"/>
</dbReference>
<gene>
    <name evidence="2" type="ORF">GJJ01_28580</name>
</gene>
<accession>A0A1P8KI79</accession>
<geneLocation type="plasmid" evidence="1">
    <name>pKPC_Kp02</name>
</geneLocation>
<dbReference type="AlphaFoldDB" id="A0A1P8KI79"/>
<evidence type="ECO:0000313" key="1">
    <source>
        <dbReference type="EMBL" id="APW49370.1"/>
    </source>
</evidence>
<dbReference type="GeneID" id="99780196"/>
<keyword evidence="1" id="KW-0614">Plasmid</keyword>
<dbReference type="RefSeq" id="WP_016265984.1">
    <property type="nucleotide sequence ID" value="NZ_CABFXA010000015.1"/>
</dbReference>
<proteinExistence type="predicted"/>
<dbReference type="EMBL" id="KX348145">
    <property type="protein sequence ID" value="APW49370.1"/>
    <property type="molecule type" value="Genomic_DNA"/>
</dbReference>
<reference evidence="2 3" key="2">
    <citation type="submission" date="2019-11" db="EMBL/GenBank/DDBJ databases">
        <title>Molecular typing, antibiotic resistance determination and virulence profiling for 36 multidrug-resistant clinical Klebsiella pneumoniae isolates using second- and third-generation sequencing.</title>
        <authorList>
            <person name="Shelenkov A."/>
            <person name="Mikhaylova Y."/>
            <person name="Yanushevich Y."/>
            <person name="Samoilov A."/>
            <person name="Petrova L."/>
            <person name="Fomina V."/>
            <person name="Gusarov V."/>
            <person name="Zamyatin M."/>
            <person name="Shagin D."/>
        </authorList>
    </citation>
    <scope>NUCLEOTIDE SEQUENCE [LARGE SCALE GENOMIC DNA]</scope>
    <source>
        <strain evidence="2 3">CriePir226</strain>
    </source>
</reference>
<sequence length="60" mass="6867">MLTFIGVVVVAVIAFKLFMLFFSSSESAVERATRKYMENPTSANYKIMVATRMRNEKKRG</sequence>
<dbReference type="EMBL" id="WJVL01000056">
    <property type="protein sequence ID" value="MRJ99852.1"/>
    <property type="molecule type" value="Genomic_DNA"/>
</dbReference>
<evidence type="ECO:0000313" key="3">
    <source>
        <dbReference type="Proteomes" id="UP000441029"/>
    </source>
</evidence>
<name>A0A1P8KI79_KLEPN</name>
<organism evidence="1">
    <name type="scientific">Klebsiella pneumoniae</name>
    <dbReference type="NCBI Taxonomy" id="573"/>
    <lineage>
        <taxon>Bacteria</taxon>
        <taxon>Pseudomonadati</taxon>
        <taxon>Pseudomonadota</taxon>
        <taxon>Gammaproteobacteria</taxon>
        <taxon>Enterobacterales</taxon>
        <taxon>Enterobacteriaceae</taxon>
        <taxon>Klebsiella/Raoultella group</taxon>
        <taxon>Klebsiella</taxon>
        <taxon>Klebsiella pneumoniae complex</taxon>
    </lineage>
</organism>
<evidence type="ECO:0000313" key="2">
    <source>
        <dbReference type="EMBL" id="MRJ99852.1"/>
    </source>
</evidence>